<reference evidence="2" key="1">
    <citation type="submission" date="2020-03" db="EMBL/GenBank/DDBJ databases">
        <title>Draft sequencing of Paenibacilllus sp. S3N08.</title>
        <authorList>
            <person name="Kim D.-U."/>
        </authorList>
    </citation>
    <scope>NUCLEOTIDE SEQUENCE</scope>
    <source>
        <strain evidence="2">S3N08</strain>
    </source>
</reference>
<gene>
    <name evidence="2" type="ORF">G9U52_37315</name>
</gene>
<dbReference type="EMBL" id="JAAOIW010000032">
    <property type="protein sequence ID" value="NHN35367.1"/>
    <property type="molecule type" value="Genomic_DNA"/>
</dbReference>
<dbReference type="Pfam" id="PF00563">
    <property type="entry name" value="EAL"/>
    <property type="match status" value="1"/>
</dbReference>
<proteinExistence type="predicted"/>
<dbReference type="PANTHER" id="PTHR33121">
    <property type="entry name" value="CYCLIC DI-GMP PHOSPHODIESTERASE PDEF"/>
    <property type="match status" value="1"/>
</dbReference>
<dbReference type="InterPro" id="IPR050706">
    <property type="entry name" value="Cyclic-di-GMP_PDE-like"/>
</dbReference>
<dbReference type="InterPro" id="IPR035919">
    <property type="entry name" value="EAL_sf"/>
</dbReference>
<evidence type="ECO:0000313" key="3">
    <source>
        <dbReference type="Proteomes" id="UP001165962"/>
    </source>
</evidence>
<sequence length="369" mass="41563">MECSNCSSARPIEDQGTLLFVSSQLIPLNKITQLFTNSRIFTVDSNQVFDDGQPHTVTNGVNYFIPISYLSREELLNGLKSVYDKLTSSEQLDIHIEIDESNWSLAPTKSKAVALPQFFARMKHHNLVTMMTNGQFTSHMQPIIDMQSQRVFGYEFLLRPSAGQAAFNPFELFSVAQQTGLHSFLDRAARISAIQTSALHLPQGIKRFVNFLPSSIYNPNYCLSHTFKAIEDNKLDPRDFVFEVVETERIEDIGHLKKIFAIYQKQGMQVALDDVGTGFATLEVLPELAPDFVKIDRGLIDNCDQDENKQQQIIRIIEISHSFGATVLAEGMERKEEWDFCKKHGIELAQGYLLGRPAALPLGTASIEI</sequence>
<keyword evidence="3" id="KW-1185">Reference proteome</keyword>
<accession>A0ABX0JJU6</accession>
<evidence type="ECO:0000259" key="1">
    <source>
        <dbReference type="PROSITE" id="PS50883"/>
    </source>
</evidence>
<dbReference type="Proteomes" id="UP001165962">
    <property type="component" value="Unassembled WGS sequence"/>
</dbReference>
<dbReference type="PANTHER" id="PTHR33121:SF15">
    <property type="entry name" value="BLUE LIGHT- AND TEMPERATURE-REGULATED ANTIREPRESSOR BLUF"/>
    <property type="match status" value="1"/>
</dbReference>
<organism evidence="2 3">
    <name type="scientific">Paenibacillus agricola</name>
    <dbReference type="NCBI Taxonomy" id="2716264"/>
    <lineage>
        <taxon>Bacteria</taxon>
        <taxon>Bacillati</taxon>
        <taxon>Bacillota</taxon>
        <taxon>Bacilli</taxon>
        <taxon>Bacillales</taxon>
        <taxon>Paenibacillaceae</taxon>
        <taxon>Paenibacillus</taxon>
    </lineage>
</organism>
<evidence type="ECO:0000313" key="2">
    <source>
        <dbReference type="EMBL" id="NHN35367.1"/>
    </source>
</evidence>
<dbReference type="PROSITE" id="PS50883">
    <property type="entry name" value="EAL"/>
    <property type="match status" value="1"/>
</dbReference>
<dbReference type="Gene3D" id="3.20.20.450">
    <property type="entry name" value="EAL domain"/>
    <property type="match status" value="1"/>
</dbReference>
<dbReference type="SMART" id="SM00052">
    <property type="entry name" value="EAL"/>
    <property type="match status" value="1"/>
</dbReference>
<dbReference type="SUPFAM" id="SSF141868">
    <property type="entry name" value="EAL domain-like"/>
    <property type="match status" value="1"/>
</dbReference>
<protein>
    <submittedName>
        <fullName evidence="2">EAL domain-containing protein</fullName>
    </submittedName>
</protein>
<feature type="domain" description="EAL" evidence="1">
    <location>
        <begin position="120"/>
        <end position="369"/>
    </location>
</feature>
<comment type="caution">
    <text evidence="2">The sequence shown here is derived from an EMBL/GenBank/DDBJ whole genome shotgun (WGS) entry which is preliminary data.</text>
</comment>
<name>A0ABX0JJU6_9BACL</name>
<dbReference type="InterPro" id="IPR001633">
    <property type="entry name" value="EAL_dom"/>
</dbReference>
<dbReference type="RefSeq" id="WP_166158069.1">
    <property type="nucleotide sequence ID" value="NZ_JAAOIW010000032.1"/>
</dbReference>
<dbReference type="CDD" id="cd01948">
    <property type="entry name" value="EAL"/>
    <property type="match status" value="1"/>
</dbReference>